<reference evidence="1" key="1">
    <citation type="submission" date="2014-09" db="EMBL/GenBank/DDBJ databases">
        <authorList>
            <person name="Magalhaes I.L.F."/>
            <person name="Oliveira U."/>
            <person name="Santos F.R."/>
            <person name="Vidigal T.H.D.A."/>
            <person name="Brescovit A.D."/>
            <person name="Santos A.J."/>
        </authorList>
    </citation>
    <scope>NUCLEOTIDE SEQUENCE</scope>
    <source>
        <tissue evidence="1">Shoot tissue taken approximately 20 cm above the soil surface</tissue>
    </source>
</reference>
<evidence type="ECO:0000313" key="1">
    <source>
        <dbReference type="EMBL" id="JAD19963.1"/>
    </source>
</evidence>
<dbReference type="EMBL" id="GBRH01277932">
    <property type="protein sequence ID" value="JAD19963.1"/>
    <property type="molecule type" value="Transcribed_RNA"/>
</dbReference>
<accession>A0A0A8Y542</accession>
<proteinExistence type="predicted"/>
<organism evidence="1">
    <name type="scientific">Arundo donax</name>
    <name type="common">Giant reed</name>
    <name type="synonym">Donax arundinaceus</name>
    <dbReference type="NCBI Taxonomy" id="35708"/>
    <lineage>
        <taxon>Eukaryota</taxon>
        <taxon>Viridiplantae</taxon>
        <taxon>Streptophyta</taxon>
        <taxon>Embryophyta</taxon>
        <taxon>Tracheophyta</taxon>
        <taxon>Spermatophyta</taxon>
        <taxon>Magnoliopsida</taxon>
        <taxon>Liliopsida</taxon>
        <taxon>Poales</taxon>
        <taxon>Poaceae</taxon>
        <taxon>PACMAD clade</taxon>
        <taxon>Arundinoideae</taxon>
        <taxon>Arundineae</taxon>
        <taxon>Arundo</taxon>
    </lineage>
</organism>
<dbReference type="AlphaFoldDB" id="A0A0A8Y542"/>
<protein>
    <submittedName>
        <fullName evidence="1">Uncharacterized protein</fullName>
    </submittedName>
</protein>
<reference evidence="1" key="2">
    <citation type="journal article" date="2015" name="Data Brief">
        <title>Shoot transcriptome of the giant reed, Arundo donax.</title>
        <authorList>
            <person name="Barrero R.A."/>
            <person name="Guerrero F.D."/>
            <person name="Moolhuijzen P."/>
            <person name="Goolsby J.A."/>
            <person name="Tidwell J."/>
            <person name="Bellgard S.E."/>
            <person name="Bellgard M.I."/>
        </authorList>
    </citation>
    <scope>NUCLEOTIDE SEQUENCE</scope>
    <source>
        <tissue evidence="1">Shoot tissue taken approximately 20 cm above the soil surface</tissue>
    </source>
</reference>
<name>A0A0A8Y542_ARUDO</name>
<sequence length="17" mass="1939">MVAVLRPFFCCNPELIS</sequence>